<keyword evidence="11" id="KW-1185">Reference proteome</keyword>
<dbReference type="GO" id="GO:0004523">
    <property type="term" value="F:RNA-DNA hybrid ribonuclease activity"/>
    <property type="evidence" value="ECO:0007669"/>
    <property type="project" value="UniProtKB-EC"/>
</dbReference>
<evidence type="ECO:0000256" key="6">
    <source>
        <dbReference type="ARBA" id="ARBA00022759"/>
    </source>
</evidence>
<evidence type="ECO:0000256" key="7">
    <source>
        <dbReference type="ARBA" id="ARBA00022801"/>
    </source>
</evidence>
<comment type="similarity">
    <text evidence="1">Belongs to the beta type-B retroviral polymerase family. HERV class-II K(HML-2) pol subfamily.</text>
</comment>
<dbReference type="PROSITE" id="PS50878">
    <property type="entry name" value="RT_POL"/>
    <property type="match status" value="1"/>
</dbReference>
<evidence type="ECO:0000256" key="5">
    <source>
        <dbReference type="ARBA" id="ARBA00022722"/>
    </source>
</evidence>
<dbReference type="EC" id="3.1.26.4" evidence="2"/>
<dbReference type="PANTHER" id="PTHR41694:SF3">
    <property type="entry name" value="RNA-DIRECTED DNA POLYMERASE-RELATED"/>
    <property type="match status" value="1"/>
</dbReference>
<dbReference type="EMBL" id="KL217977">
    <property type="protein sequence ID" value="KFP00694.1"/>
    <property type="molecule type" value="Genomic_DNA"/>
</dbReference>
<keyword evidence="8" id="KW-0695">RNA-directed DNA polymerase</keyword>
<dbReference type="Proteomes" id="UP000054308">
    <property type="component" value="Unassembled WGS sequence"/>
</dbReference>
<dbReference type="InterPro" id="IPR043502">
    <property type="entry name" value="DNA/RNA_pol_sf"/>
</dbReference>
<accession>A0A091HWJ9</accession>
<keyword evidence="3" id="KW-0808">Transferase</keyword>
<evidence type="ECO:0000256" key="4">
    <source>
        <dbReference type="ARBA" id="ARBA00022695"/>
    </source>
</evidence>
<feature type="non-terminal residue" evidence="10">
    <location>
        <position position="177"/>
    </location>
</feature>
<dbReference type="GO" id="GO:0035613">
    <property type="term" value="F:RNA stem-loop binding"/>
    <property type="evidence" value="ECO:0007669"/>
    <property type="project" value="TreeGrafter"/>
</dbReference>
<dbReference type="GO" id="GO:0003964">
    <property type="term" value="F:RNA-directed DNA polymerase activity"/>
    <property type="evidence" value="ECO:0007669"/>
    <property type="project" value="UniProtKB-KW"/>
</dbReference>
<dbReference type="InterPro" id="IPR010661">
    <property type="entry name" value="RVT_thumb"/>
</dbReference>
<evidence type="ECO:0000313" key="11">
    <source>
        <dbReference type="Proteomes" id="UP000054308"/>
    </source>
</evidence>
<keyword evidence="6" id="KW-0255">Endonuclease</keyword>
<dbReference type="Pfam" id="PF06817">
    <property type="entry name" value="RVT_thumb"/>
    <property type="match status" value="1"/>
</dbReference>
<keyword evidence="5" id="KW-0540">Nuclease</keyword>
<dbReference type="AlphaFoldDB" id="A0A091HWJ9"/>
<dbReference type="STRING" id="9244.A0A091HWJ9"/>
<dbReference type="SUPFAM" id="SSF56672">
    <property type="entry name" value="DNA/RNA polymerases"/>
    <property type="match status" value="1"/>
</dbReference>
<evidence type="ECO:0000259" key="9">
    <source>
        <dbReference type="PROSITE" id="PS50878"/>
    </source>
</evidence>
<keyword evidence="7" id="KW-0378">Hydrolase</keyword>
<feature type="non-terminal residue" evidence="10">
    <location>
        <position position="1"/>
    </location>
</feature>
<dbReference type="PANTHER" id="PTHR41694">
    <property type="entry name" value="ENDOGENOUS RETROVIRUS GROUP K MEMBER POL PROTEIN"/>
    <property type="match status" value="1"/>
</dbReference>
<sequence>FAFLVPSVNFQGPMERYEWVLLPQGMKNTPTICQYVVHSALIRVCSDYTKIMISHYMDYDILLCASDESQSKKCLPLFTKCLEIYGLKIAPEKIQSALPWKYLGWKLTENWISPQKLTTENSIQTLNDLQKLLGTINWIRPLLGISTETLSPVFDLLKGNSNLTSSRQLNPEAYQAL</sequence>
<gene>
    <name evidence="10" type="ORF">N300_04637</name>
</gene>
<evidence type="ECO:0000313" key="10">
    <source>
        <dbReference type="EMBL" id="KFP00694.1"/>
    </source>
</evidence>
<dbReference type="InterPro" id="IPR000477">
    <property type="entry name" value="RT_dom"/>
</dbReference>
<evidence type="ECO:0000256" key="3">
    <source>
        <dbReference type="ARBA" id="ARBA00022679"/>
    </source>
</evidence>
<reference evidence="10 11" key="1">
    <citation type="submission" date="2014-04" db="EMBL/GenBank/DDBJ databases">
        <title>Genome evolution of avian class.</title>
        <authorList>
            <person name="Zhang G."/>
            <person name="Li C."/>
        </authorList>
    </citation>
    <scope>NUCLEOTIDE SEQUENCE [LARGE SCALE GENOMIC DNA]</scope>
    <source>
        <strain evidence="10">BGI_N300</strain>
    </source>
</reference>
<proteinExistence type="inferred from homology"/>
<feature type="domain" description="Reverse transcriptase" evidence="9">
    <location>
        <begin position="1"/>
        <end position="107"/>
    </location>
</feature>
<dbReference type="Pfam" id="PF00078">
    <property type="entry name" value="RVT_1"/>
    <property type="match status" value="1"/>
</dbReference>
<dbReference type="Gene3D" id="3.30.70.270">
    <property type="match status" value="2"/>
</dbReference>
<dbReference type="InterPro" id="IPR043128">
    <property type="entry name" value="Rev_trsase/Diguanyl_cyclase"/>
</dbReference>
<protein>
    <recommendedName>
        <fullName evidence="2">ribonuclease H</fullName>
        <ecNumber evidence="2">3.1.26.4</ecNumber>
    </recommendedName>
</protein>
<organism evidence="10 11">
    <name type="scientific">Calypte anna</name>
    <name type="common">Anna's hummingbird</name>
    <name type="synonym">Archilochus anna</name>
    <dbReference type="NCBI Taxonomy" id="9244"/>
    <lineage>
        <taxon>Eukaryota</taxon>
        <taxon>Metazoa</taxon>
        <taxon>Chordata</taxon>
        <taxon>Craniata</taxon>
        <taxon>Vertebrata</taxon>
        <taxon>Euteleostomi</taxon>
        <taxon>Archelosauria</taxon>
        <taxon>Archosauria</taxon>
        <taxon>Dinosauria</taxon>
        <taxon>Saurischia</taxon>
        <taxon>Theropoda</taxon>
        <taxon>Coelurosauria</taxon>
        <taxon>Aves</taxon>
        <taxon>Neognathae</taxon>
        <taxon>Neoaves</taxon>
        <taxon>Strisores</taxon>
        <taxon>Apodiformes</taxon>
        <taxon>Trochilidae</taxon>
        <taxon>Calypte</taxon>
    </lineage>
</organism>
<keyword evidence="4" id="KW-0548">Nucleotidyltransferase</keyword>
<dbReference type="Gene3D" id="3.10.10.10">
    <property type="entry name" value="HIV Type 1 Reverse Transcriptase, subunit A, domain 1"/>
    <property type="match status" value="1"/>
</dbReference>
<evidence type="ECO:0000256" key="8">
    <source>
        <dbReference type="ARBA" id="ARBA00022918"/>
    </source>
</evidence>
<name>A0A091HWJ9_CALAN</name>
<evidence type="ECO:0000256" key="1">
    <source>
        <dbReference type="ARBA" id="ARBA00010879"/>
    </source>
</evidence>
<evidence type="ECO:0000256" key="2">
    <source>
        <dbReference type="ARBA" id="ARBA00012180"/>
    </source>
</evidence>